<sequence length="569" mass="64657">LFESPAIPSEHPTLHKWGLLLGIHKRFQAIPVPLPPSLSARVVATDIIIPSVDNTGFRHRLFGIYAPWSYPPQNDPSIPPQLFWDELRQLCTNTPSSWSLIGDFNAVLLASESTSPSAFLKPTSLAYSAFLRQTNATDLWLHQANSAPTSNPTFIGTQSSATLDRACISPSGIPEAAVSSPRLFIPYTDHRIIRLTLLLLSPSQKPASSPSFLEPSFPLHPYYPSSKNKNQFQLFSQEMADSVLNYSPVFDMAITDDYSFQFIYDRFSSLLQSAAAKAFNFRSITKSKSFKTTNATISLICRETKVINRIISALRQQHSIPFPCNHSFQQLQWAYLHETQQAISFITYLCLIRKSLNKLRFREQENELAYHSQSQDNRNFNAVLKGASSARLYSTLHISPPRALLHTSQQILTDPAQIKAETVEYFTQLYARTPHESTANKPWLETPTIQQIRHWVLTNPFSWPRPLTLSDLRSLLRRGNPRPAPGPDRWEKWMIKTLPDSALTIILKMLNYEITTSHIPNSIKPCSLSLIHKRASRLQLTNYRDTTILSQMVKLLHNLEYKVEISQVF</sequence>
<dbReference type="InterPro" id="IPR036691">
    <property type="entry name" value="Endo/exonu/phosph_ase_sf"/>
</dbReference>
<name>A0A2A9NDK6_9AGAR</name>
<gene>
    <name evidence="1" type="ORF">AMATHDRAFT_7972</name>
</gene>
<dbReference type="SUPFAM" id="SSF56219">
    <property type="entry name" value="DNase I-like"/>
    <property type="match status" value="1"/>
</dbReference>
<dbReference type="EMBL" id="KZ302208">
    <property type="protein sequence ID" value="PFH46327.1"/>
    <property type="molecule type" value="Genomic_DNA"/>
</dbReference>
<evidence type="ECO:0000313" key="1">
    <source>
        <dbReference type="EMBL" id="PFH46327.1"/>
    </source>
</evidence>
<evidence type="ECO:0000313" key="2">
    <source>
        <dbReference type="Proteomes" id="UP000242287"/>
    </source>
</evidence>
<protein>
    <recommendedName>
        <fullName evidence="3">Endonuclease/exonuclease/phosphatase domain-containing protein</fullName>
    </recommendedName>
</protein>
<feature type="non-terminal residue" evidence="1">
    <location>
        <position position="1"/>
    </location>
</feature>
<reference evidence="1 2" key="1">
    <citation type="submission" date="2014-02" db="EMBL/GenBank/DDBJ databases">
        <title>Transposable element dynamics among asymbiotic and ectomycorrhizal Amanita fungi.</title>
        <authorList>
            <consortium name="DOE Joint Genome Institute"/>
            <person name="Hess J."/>
            <person name="Skrede I."/>
            <person name="Wolfe B."/>
            <person name="LaButti K."/>
            <person name="Ohm R.A."/>
            <person name="Grigoriev I.V."/>
            <person name="Pringle A."/>
        </authorList>
    </citation>
    <scope>NUCLEOTIDE SEQUENCE [LARGE SCALE GENOMIC DNA]</scope>
    <source>
        <strain evidence="1 2">SKay4041</strain>
    </source>
</reference>
<dbReference type="Proteomes" id="UP000242287">
    <property type="component" value="Unassembled WGS sequence"/>
</dbReference>
<accession>A0A2A9NDK6</accession>
<proteinExistence type="predicted"/>
<dbReference type="OrthoDB" id="445826at2759"/>
<organism evidence="1 2">
    <name type="scientific">Amanita thiersii Skay4041</name>
    <dbReference type="NCBI Taxonomy" id="703135"/>
    <lineage>
        <taxon>Eukaryota</taxon>
        <taxon>Fungi</taxon>
        <taxon>Dikarya</taxon>
        <taxon>Basidiomycota</taxon>
        <taxon>Agaricomycotina</taxon>
        <taxon>Agaricomycetes</taxon>
        <taxon>Agaricomycetidae</taxon>
        <taxon>Agaricales</taxon>
        <taxon>Pluteineae</taxon>
        <taxon>Amanitaceae</taxon>
        <taxon>Amanita</taxon>
    </lineage>
</organism>
<dbReference type="AlphaFoldDB" id="A0A2A9NDK6"/>
<dbReference type="Gene3D" id="3.60.10.10">
    <property type="entry name" value="Endonuclease/exonuclease/phosphatase"/>
    <property type="match status" value="1"/>
</dbReference>
<keyword evidence="2" id="KW-1185">Reference proteome</keyword>
<evidence type="ECO:0008006" key="3">
    <source>
        <dbReference type="Google" id="ProtNLM"/>
    </source>
</evidence>